<keyword evidence="5" id="KW-0653">Protein transport</keyword>
<dbReference type="Pfam" id="PF20669">
    <property type="entry name" value="Exo70_N"/>
    <property type="match status" value="1"/>
</dbReference>
<dbReference type="Pfam" id="PF03081">
    <property type="entry name" value="Exo70_C"/>
    <property type="match status" value="1"/>
</dbReference>
<evidence type="ECO:0000256" key="4">
    <source>
        <dbReference type="ARBA" id="ARBA00026169"/>
    </source>
</evidence>
<dbReference type="SUPFAM" id="SSF74788">
    <property type="entry name" value="Cullin repeat-like"/>
    <property type="match status" value="1"/>
</dbReference>
<keyword evidence="2 5" id="KW-0813">Transport</keyword>
<dbReference type="PANTHER" id="PTHR12542:SF41">
    <property type="entry name" value="EXOCYST COMPLEX COMPONENT 7"/>
    <property type="match status" value="1"/>
</dbReference>
<evidence type="ECO:0000256" key="5">
    <source>
        <dbReference type="RuleBase" id="RU365026"/>
    </source>
</evidence>
<dbReference type="InterPro" id="IPR016159">
    <property type="entry name" value="Cullin_repeat-like_dom_sf"/>
</dbReference>
<dbReference type="STRING" id="7574.A0A1S3IE79"/>
<dbReference type="Gene3D" id="1.20.1280.170">
    <property type="entry name" value="Exocyst complex component Exo70"/>
    <property type="match status" value="2"/>
</dbReference>
<accession>A0A1S3IE79</accession>
<dbReference type="PANTHER" id="PTHR12542">
    <property type="entry name" value="EXOCYST COMPLEX PROTEIN EXO70"/>
    <property type="match status" value="1"/>
</dbReference>
<keyword evidence="3 5" id="KW-0268">Exocytosis</keyword>
<evidence type="ECO:0000259" key="6">
    <source>
        <dbReference type="Pfam" id="PF03081"/>
    </source>
</evidence>
<dbReference type="OrthoDB" id="1922221at2759"/>
<comment type="similarity">
    <text evidence="1 5">Belongs to the EXO70 family.</text>
</comment>
<dbReference type="AlphaFoldDB" id="A0A1S3IE79"/>
<dbReference type="RefSeq" id="XP_013396537.1">
    <property type="nucleotide sequence ID" value="XM_013541083.1"/>
</dbReference>
<dbReference type="FunCoup" id="A0A1S3IE79">
    <property type="interactions" value="1558"/>
</dbReference>
<evidence type="ECO:0000256" key="2">
    <source>
        <dbReference type="ARBA" id="ARBA00022448"/>
    </source>
</evidence>
<dbReference type="GO" id="GO:0006887">
    <property type="term" value="P:exocytosis"/>
    <property type="evidence" value="ECO:0007669"/>
    <property type="project" value="UniProtKB-KW"/>
</dbReference>
<dbReference type="InterPro" id="IPR046364">
    <property type="entry name" value="Exo70_C"/>
</dbReference>
<feature type="domain" description="Exocyst complex subunit Exo70 C-terminal" evidence="6">
    <location>
        <begin position="331"/>
        <end position="700"/>
    </location>
</feature>
<organism evidence="7 8">
    <name type="scientific">Lingula anatina</name>
    <name type="common">Brachiopod</name>
    <name type="synonym">Lingula unguis</name>
    <dbReference type="NCBI Taxonomy" id="7574"/>
    <lineage>
        <taxon>Eukaryota</taxon>
        <taxon>Metazoa</taxon>
        <taxon>Spiralia</taxon>
        <taxon>Lophotrochozoa</taxon>
        <taxon>Brachiopoda</taxon>
        <taxon>Linguliformea</taxon>
        <taxon>Lingulata</taxon>
        <taxon>Lingulida</taxon>
        <taxon>Linguloidea</taxon>
        <taxon>Lingulidae</taxon>
        <taxon>Lingula</taxon>
    </lineage>
</organism>
<reference evidence="8" key="1">
    <citation type="submission" date="2025-08" db="UniProtKB">
        <authorList>
            <consortium name="RefSeq"/>
        </authorList>
    </citation>
    <scope>IDENTIFICATION</scope>
    <source>
        <tissue evidence="8">Gonads</tissue>
    </source>
</reference>
<comment type="function">
    <text evidence="5">Component of the exocyst complex involved in the docking of exocytic vesicles with fusion sites on the plasma membrane.</text>
</comment>
<sequence>MNDLAVKQLEIDMKLQREMSNLAVLQDSLQKSQQLTGNMVGILTTFENRLKKLEETIVPVYHETENLQQRHQNIEKTIAELDHVIGFYHVAKEVENIIRESPSSDLHEYLLCLEKLQKAVDYFTDQHPGSSELSAVTMLFDQGRQTLETEFRDLLLRNSKPTPSAQLIDILAQYEESPEEESPHIEHLEKSIVHDLAEISKWLAANSSSADFANVYATVRCNTLIKALQGLREHQKALAGGGGGTATLGPGLSPALSSKFRHSGHSRDIPTSGKRASVKRTLLMARKASQALMKYSQQTLESVSGHKRQSSATPEIKEEATDVDIETYISIITALLKLMQSENQLMQLIIPDKHQRKTFDILIQPALESIVTEGEQLAASVRRAIAHHDYPSVLQLFPVVRHLRSIKPEYDVSLEGCQAPTRSKLASLITTLDATGAKALEEFIERIRNDPDKASNMPKDGTVHELTSNTLNFLEQLMEYTDAAGAMLLIHDPAGHTLAQDPKKKATKVAEYTTKVLSALGLNLSNKAETYSDVTLRAVFMLNNYNYLLKTMKRNGLLSLVHSYNKEVETYYNEQILEQKKLYSQSFSRILHYIMEVHKPISQHYVQSPDLAQAKLKDKDKQNIKDKFAGFNKEMEELRKIQKSYAIPDSELRENLKQDNKDFILPKYEMFWKKYVNTNFTKNPEKYMKYTKDEVETMLDGFFDYSS</sequence>
<proteinExistence type="inferred from homology"/>
<dbReference type="GO" id="GO:0000145">
    <property type="term" value="C:exocyst"/>
    <property type="evidence" value="ECO:0007669"/>
    <property type="project" value="InterPro"/>
</dbReference>
<dbReference type="Proteomes" id="UP000085678">
    <property type="component" value="Unplaced"/>
</dbReference>
<evidence type="ECO:0000313" key="8">
    <source>
        <dbReference type="RefSeq" id="XP_013396537.1"/>
    </source>
</evidence>
<evidence type="ECO:0000256" key="3">
    <source>
        <dbReference type="ARBA" id="ARBA00022483"/>
    </source>
</evidence>
<dbReference type="GeneID" id="106163482"/>
<evidence type="ECO:0000256" key="1">
    <source>
        <dbReference type="ARBA" id="ARBA00006756"/>
    </source>
</evidence>
<keyword evidence="7" id="KW-1185">Reference proteome</keyword>
<dbReference type="KEGG" id="lak:106163482"/>
<evidence type="ECO:0000313" key="7">
    <source>
        <dbReference type="Proteomes" id="UP000085678"/>
    </source>
</evidence>
<gene>
    <name evidence="8" type="primary">LOC106163482</name>
</gene>
<name>A0A1S3IE79_LINAN</name>
<dbReference type="InterPro" id="IPR004140">
    <property type="entry name" value="Exo70"/>
</dbReference>
<protein>
    <recommendedName>
        <fullName evidence="4 5">Exocyst complex component 7</fullName>
    </recommendedName>
    <alternativeName>
        <fullName evidence="5">Exocyst complex component Exo70</fullName>
    </alternativeName>
</protein>
<dbReference type="InParanoid" id="A0A1S3IE79"/>
<dbReference type="GO" id="GO:0015031">
    <property type="term" value="P:protein transport"/>
    <property type="evidence" value="ECO:0007669"/>
    <property type="project" value="UniProtKB-KW"/>
</dbReference>
<dbReference type="GO" id="GO:0005546">
    <property type="term" value="F:phosphatidylinositol-4,5-bisphosphate binding"/>
    <property type="evidence" value="ECO:0007669"/>
    <property type="project" value="InterPro"/>
</dbReference>